<keyword evidence="3" id="KW-1185">Reference proteome</keyword>
<dbReference type="Pfam" id="PF04525">
    <property type="entry name" value="LOR"/>
    <property type="match status" value="1"/>
</dbReference>
<dbReference type="Gene3D" id="2.40.160.200">
    <property type="entry name" value="LURP1-related"/>
    <property type="match status" value="1"/>
</dbReference>
<dbReference type="InterPro" id="IPR038595">
    <property type="entry name" value="LOR_sf"/>
</dbReference>
<dbReference type="AlphaFoldDB" id="A0AAN7TJP4"/>
<evidence type="ECO:0000313" key="2">
    <source>
        <dbReference type="EMBL" id="KAK5574907.1"/>
    </source>
</evidence>
<gene>
    <name evidence="2" type="ORF">RB653_010161</name>
</gene>
<organism evidence="2 3">
    <name type="scientific">Dictyostelium firmibasis</name>
    <dbReference type="NCBI Taxonomy" id="79012"/>
    <lineage>
        <taxon>Eukaryota</taxon>
        <taxon>Amoebozoa</taxon>
        <taxon>Evosea</taxon>
        <taxon>Eumycetozoa</taxon>
        <taxon>Dictyostelia</taxon>
        <taxon>Dictyosteliales</taxon>
        <taxon>Dictyosteliaceae</taxon>
        <taxon>Dictyostelium</taxon>
    </lineage>
</organism>
<evidence type="ECO:0000256" key="1">
    <source>
        <dbReference type="ARBA" id="ARBA00005437"/>
    </source>
</evidence>
<comment type="caution">
    <text evidence="2">The sequence shown here is derived from an EMBL/GenBank/DDBJ whole genome shotgun (WGS) entry which is preliminary data.</text>
</comment>
<accession>A0AAN7TJP4</accession>
<reference evidence="2 3" key="1">
    <citation type="submission" date="2023-11" db="EMBL/GenBank/DDBJ databases">
        <title>Dfirmibasis_genome.</title>
        <authorList>
            <person name="Edelbroek B."/>
            <person name="Kjellin J."/>
            <person name="Jerlstrom-Hultqvist J."/>
            <person name="Soderbom F."/>
        </authorList>
    </citation>
    <scope>NUCLEOTIDE SEQUENCE [LARGE SCALE GENOMIC DNA]</scope>
    <source>
        <strain evidence="2 3">TNS-C-14</strain>
    </source>
</reference>
<comment type="similarity">
    <text evidence="1">Belongs to the LOR family.</text>
</comment>
<dbReference type="Proteomes" id="UP001344447">
    <property type="component" value="Unassembled WGS sequence"/>
</dbReference>
<protein>
    <submittedName>
        <fullName evidence="2">Uncharacterized protein</fullName>
    </submittedName>
</protein>
<dbReference type="InterPro" id="IPR007612">
    <property type="entry name" value="LOR"/>
</dbReference>
<dbReference type="SUPFAM" id="SSF54518">
    <property type="entry name" value="Tubby C-terminal domain-like"/>
    <property type="match status" value="1"/>
</dbReference>
<dbReference type="InterPro" id="IPR025659">
    <property type="entry name" value="Tubby-like_C"/>
</dbReference>
<proteinExistence type="inferred from homology"/>
<evidence type="ECO:0000313" key="3">
    <source>
        <dbReference type="Proteomes" id="UP001344447"/>
    </source>
</evidence>
<name>A0AAN7TJP4_9MYCE</name>
<sequence>MFDKNTGQLLFVIRQKVQFSLYKKYKIYDNAENLLATINQKGLVKPSLNIVLNENESYQCKGDYFSWDFQILDNGRMIGSVSKRLLNWGDTYELDISNDFEPSFFVAIVITIDDCLHKENNR</sequence>
<dbReference type="EMBL" id="JAVFKY010000006">
    <property type="protein sequence ID" value="KAK5574907.1"/>
    <property type="molecule type" value="Genomic_DNA"/>
</dbReference>